<reference evidence="1 2" key="1">
    <citation type="journal article" date="2019" name="Nat. Ecol. Evol.">
        <title>Megaphylogeny resolves global patterns of mushroom evolution.</title>
        <authorList>
            <person name="Varga T."/>
            <person name="Krizsan K."/>
            <person name="Foldi C."/>
            <person name="Dima B."/>
            <person name="Sanchez-Garcia M."/>
            <person name="Sanchez-Ramirez S."/>
            <person name="Szollosi G.J."/>
            <person name="Szarkandi J.G."/>
            <person name="Papp V."/>
            <person name="Albert L."/>
            <person name="Andreopoulos W."/>
            <person name="Angelini C."/>
            <person name="Antonin V."/>
            <person name="Barry K.W."/>
            <person name="Bougher N.L."/>
            <person name="Buchanan P."/>
            <person name="Buyck B."/>
            <person name="Bense V."/>
            <person name="Catcheside P."/>
            <person name="Chovatia M."/>
            <person name="Cooper J."/>
            <person name="Damon W."/>
            <person name="Desjardin D."/>
            <person name="Finy P."/>
            <person name="Geml J."/>
            <person name="Haridas S."/>
            <person name="Hughes K."/>
            <person name="Justo A."/>
            <person name="Karasinski D."/>
            <person name="Kautmanova I."/>
            <person name="Kiss B."/>
            <person name="Kocsube S."/>
            <person name="Kotiranta H."/>
            <person name="LaButti K.M."/>
            <person name="Lechner B.E."/>
            <person name="Liimatainen K."/>
            <person name="Lipzen A."/>
            <person name="Lukacs Z."/>
            <person name="Mihaltcheva S."/>
            <person name="Morgado L.N."/>
            <person name="Niskanen T."/>
            <person name="Noordeloos M.E."/>
            <person name="Ohm R.A."/>
            <person name="Ortiz-Santana B."/>
            <person name="Ovrebo C."/>
            <person name="Racz N."/>
            <person name="Riley R."/>
            <person name="Savchenko A."/>
            <person name="Shiryaev A."/>
            <person name="Soop K."/>
            <person name="Spirin V."/>
            <person name="Szebenyi C."/>
            <person name="Tomsovsky M."/>
            <person name="Tulloss R.E."/>
            <person name="Uehling J."/>
            <person name="Grigoriev I.V."/>
            <person name="Vagvolgyi C."/>
            <person name="Papp T."/>
            <person name="Martin F.M."/>
            <person name="Miettinen O."/>
            <person name="Hibbett D.S."/>
            <person name="Nagy L.G."/>
        </authorList>
    </citation>
    <scope>NUCLEOTIDE SEQUENCE [LARGE SCALE GENOMIC DNA]</scope>
    <source>
        <strain evidence="1 2">CBS 166.37</strain>
    </source>
</reference>
<dbReference type="AlphaFoldDB" id="A0A5C3LPV9"/>
<dbReference type="InterPro" id="IPR046341">
    <property type="entry name" value="SET_dom_sf"/>
</dbReference>
<dbReference type="Gene3D" id="2.170.270.10">
    <property type="entry name" value="SET domain"/>
    <property type="match status" value="1"/>
</dbReference>
<dbReference type="EMBL" id="ML213624">
    <property type="protein sequence ID" value="TFK35179.1"/>
    <property type="molecule type" value="Genomic_DNA"/>
</dbReference>
<dbReference type="PANTHER" id="PTHR47332">
    <property type="entry name" value="SET DOMAIN-CONTAINING PROTEIN 5"/>
    <property type="match status" value="1"/>
</dbReference>
<proteinExistence type="predicted"/>
<dbReference type="Proteomes" id="UP000308652">
    <property type="component" value="Unassembled WGS sequence"/>
</dbReference>
<evidence type="ECO:0008006" key="3">
    <source>
        <dbReference type="Google" id="ProtNLM"/>
    </source>
</evidence>
<dbReference type="PANTHER" id="PTHR47332:SF6">
    <property type="entry name" value="SET DOMAIN-CONTAINING PROTEIN"/>
    <property type="match status" value="1"/>
</dbReference>
<evidence type="ECO:0000313" key="1">
    <source>
        <dbReference type="EMBL" id="TFK35179.1"/>
    </source>
</evidence>
<protein>
    <recommendedName>
        <fullName evidence="3">SET domain-containing protein</fullName>
    </recommendedName>
</protein>
<organism evidence="1 2">
    <name type="scientific">Crucibulum laeve</name>
    <dbReference type="NCBI Taxonomy" id="68775"/>
    <lineage>
        <taxon>Eukaryota</taxon>
        <taxon>Fungi</taxon>
        <taxon>Dikarya</taxon>
        <taxon>Basidiomycota</taxon>
        <taxon>Agaricomycotina</taxon>
        <taxon>Agaricomycetes</taxon>
        <taxon>Agaricomycetidae</taxon>
        <taxon>Agaricales</taxon>
        <taxon>Agaricineae</taxon>
        <taxon>Nidulariaceae</taxon>
        <taxon>Crucibulum</taxon>
    </lineage>
</organism>
<keyword evidence="2" id="KW-1185">Reference proteome</keyword>
<dbReference type="OrthoDB" id="265717at2759"/>
<gene>
    <name evidence="1" type="ORF">BDQ12DRAFT_726304</name>
</gene>
<name>A0A5C3LPV9_9AGAR</name>
<evidence type="ECO:0000313" key="2">
    <source>
        <dbReference type="Proteomes" id="UP000308652"/>
    </source>
</evidence>
<accession>A0A5C3LPV9</accession>
<dbReference type="InterPro" id="IPR053185">
    <property type="entry name" value="SET_domain_protein"/>
</dbReference>
<sequence>MPSVQIANSSLPATDFTKASFRRPSVLSCPHSPQDDISSSVTAFIRSNSLLARPDFDFSSYAVHRSYIAQVLRLGGSECTSLLDVGVHALLPNLVNSTRSSKSNYTIREAVGLKGLGMFATCDLRAGSSILVEHPTLIAPFITALSNPFSDLYTELFEQLSSPARQELMSLSPGPLTECGSIPERIVRTNGVAVELKVPDSPHAELAMHRAVFLNMSRCNHSCGPNAAWDWDPSTLSITLSACSFICSSRDVRLRMPMHILHSPSHRRHR</sequence>
<dbReference type="SUPFAM" id="SSF82199">
    <property type="entry name" value="SET domain"/>
    <property type="match status" value="1"/>
</dbReference>